<comment type="subcellular location">
    <subcellularLocation>
        <location evidence="9">Cytoplasm</location>
    </subcellularLocation>
    <text evidence="9">About half TF is bound to the ribosome near the polypeptide exit tunnel while the other half is free in the cytoplasm.</text>
</comment>
<dbReference type="GO" id="GO:0051301">
    <property type="term" value="P:cell division"/>
    <property type="evidence" value="ECO:0007669"/>
    <property type="project" value="UniProtKB-KW"/>
</dbReference>
<dbReference type="PATRIC" id="fig|1619039.3.peg.440"/>
<dbReference type="EMBL" id="LCDO01000003">
    <property type="protein sequence ID" value="KKS57080.1"/>
    <property type="molecule type" value="Genomic_DNA"/>
</dbReference>
<dbReference type="InterPro" id="IPR037041">
    <property type="entry name" value="Trigger_fac_C_sf"/>
</dbReference>
<evidence type="ECO:0000256" key="8">
    <source>
        <dbReference type="ARBA" id="ARBA00029986"/>
    </source>
</evidence>
<keyword evidence="7 9" id="KW-0413">Isomerase</keyword>
<keyword evidence="9" id="KW-0132">Cell division</keyword>
<dbReference type="GO" id="GO:0043022">
    <property type="term" value="F:ribosome binding"/>
    <property type="evidence" value="ECO:0007669"/>
    <property type="project" value="TreeGrafter"/>
</dbReference>
<feature type="domain" description="Trigger factor ribosome-binding bacterial" evidence="10">
    <location>
        <begin position="1"/>
        <end position="144"/>
    </location>
</feature>
<keyword evidence="9" id="KW-0131">Cell cycle</keyword>
<dbReference type="NCBIfam" id="TIGR00115">
    <property type="entry name" value="tig"/>
    <property type="match status" value="1"/>
</dbReference>
<evidence type="ECO:0000256" key="3">
    <source>
        <dbReference type="ARBA" id="ARBA00013194"/>
    </source>
</evidence>
<dbReference type="GO" id="GO:0005737">
    <property type="term" value="C:cytoplasm"/>
    <property type="evidence" value="ECO:0007669"/>
    <property type="project" value="UniProtKB-SubCell"/>
</dbReference>
<gene>
    <name evidence="9" type="primary">tig</name>
    <name evidence="12" type="ORF">UV20_C0003G0020</name>
</gene>
<protein>
    <recommendedName>
        <fullName evidence="4 9">Trigger factor</fullName>
        <shortName evidence="9">TF</shortName>
        <ecNumber evidence="3 9">5.2.1.8</ecNumber>
    </recommendedName>
    <alternativeName>
        <fullName evidence="8 9">PPIase</fullName>
    </alternativeName>
</protein>
<evidence type="ECO:0000313" key="13">
    <source>
        <dbReference type="Proteomes" id="UP000034837"/>
    </source>
</evidence>
<dbReference type="Gene3D" id="3.30.70.1050">
    <property type="entry name" value="Trigger factor ribosome-binding domain"/>
    <property type="match status" value="1"/>
</dbReference>
<comment type="function">
    <text evidence="9">Involved in protein export. Acts as a chaperone by maintaining the newly synthesized protein in an open conformation. Functions as a peptidyl-prolyl cis-trans isomerase.</text>
</comment>
<dbReference type="GO" id="GO:0015031">
    <property type="term" value="P:protein transport"/>
    <property type="evidence" value="ECO:0007669"/>
    <property type="project" value="UniProtKB-UniRule"/>
</dbReference>
<dbReference type="Gene3D" id="1.10.3120.10">
    <property type="entry name" value="Trigger factor, C-terminal domain"/>
    <property type="match status" value="1"/>
</dbReference>
<dbReference type="InterPro" id="IPR008880">
    <property type="entry name" value="Trigger_fac_C"/>
</dbReference>
<dbReference type="EC" id="5.2.1.8" evidence="3 9"/>
<keyword evidence="9" id="KW-0963">Cytoplasm</keyword>
<evidence type="ECO:0000259" key="10">
    <source>
        <dbReference type="Pfam" id="PF05697"/>
    </source>
</evidence>
<evidence type="ECO:0000259" key="11">
    <source>
        <dbReference type="Pfam" id="PF05698"/>
    </source>
</evidence>
<evidence type="ECO:0000256" key="1">
    <source>
        <dbReference type="ARBA" id="ARBA00000971"/>
    </source>
</evidence>
<dbReference type="InterPro" id="IPR046357">
    <property type="entry name" value="PPIase_dom_sf"/>
</dbReference>
<dbReference type="Proteomes" id="UP000034837">
    <property type="component" value="Unassembled WGS sequence"/>
</dbReference>
<comment type="similarity">
    <text evidence="2 9">Belongs to the FKBP-type PPIase family. Tig subfamily.</text>
</comment>
<dbReference type="HAMAP" id="MF_00303">
    <property type="entry name" value="Trigger_factor_Tig"/>
    <property type="match status" value="1"/>
</dbReference>
<dbReference type="PIRSF" id="PIRSF003095">
    <property type="entry name" value="Trigger_factor"/>
    <property type="match status" value="1"/>
</dbReference>
<dbReference type="InterPro" id="IPR005215">
    <property type="entry name" value="Trig_fac"/>
</dbReference>
<proteinExistence type="inferred from homology"/>
<keyword evidence="6 9" id="KW-0143">Chaperone</keyword>
<evidence type="ECO:0000256" key="9">
    <source>
        <dbReference type="HAMAP-Rule" id="MF_00303"/>
    </source>
</evidence>
<dbReference type="AlphaFoldDB" id="A0A0G1A7Q6"/>
<evidence type="ECO:0000256" key="7">
    <source>
        <dbReference type="ARBA" id="ARBA00023235"/>
    </source>
</evidence>
<comment type="domain">
    <text evidence="9">Consists of 3 domains; the N-terminus binds the ribosome, the middle domain has PPIase activity, while the C-terminus has intrinsic chaperone activity on its own.</text>
</comment>
<dbReference type="Pfam" id="PF05697">
    <property type="entry name" value="Trigger_N"/>
    <property type="match status" value="1"/>
</dbReference>
<dbReference type="GO" id="GO:0043335">
    <property type="term" value="P:protein unfolding"/>
    <property type="evidence" value="ECO:0007669"/>
    <property type="project" value="TreeGrafter"/>
</dbReference>
<evidence type="ECO:0000256" key="6">
    <source>
        <dbReference type="ARBA" id="ARBA00023186"/>
    </source>
</evidence>
<feature type="domain" description="Trigger factor C-terminal" evidence="11">
    <location>
        <begin position="262"/>
        <end position="422"/>
    </location>
</feature>
<dbReference type="InterPro" id="IPR008881">
    <property type="entry name" value="Trigger_fac_ribosome-bd_bac"/>
</dbReference>
<dbReference type="SUPFAM" id="SSF102735">
    <property type="entry name" value="Trigger factor ribosome-binding domain"/>
    <property type="match status" value="1"/>
</dbReference>
<dbReference type="Pfam" id="PF05698">
    <property type="entry name" value="Trigger_C"/>
    <property type="match status" value="1"/>
</dbReference>
<dbReference type="InterPro" id="IPR027304">
    <property type="entry name" value="Trigger_fact/SurA_dom_sf"/>
</dbReference>
<evidence type="ECO:0000256" key="4">
    <source>
        <dbReference type="ARBA" id="ARBA00016902"/>
    </source>
</evidence>
<organism evidence="12 13">
    <name type="scientific">Candidatus Magasanikbacteria bacterium GW2011_GWA2_42_32</name>
    <dbReference type="NCBI Taxonomy" id="1619039"/>
    <lineage>
        <taxon>Bacteria</taxon>
        <taxon>Candidatus Magasanikiibacteriota</taxon>
    </lineage>
</organism>
<dbReference type="Gene3D" id="3.10.50.40">
    <property type="match status" value="1"/>
</dbReference>
<dbReference type="SUPFAM" id="SSF109998">
    <property type="entry name" value="Triger factor/SurA peptide-binding domain-like"/>
    <property type="match status" value="1"/>
</dbReference>
<evidence type="ECO:0000256" key="2">
    <source>
        <dbReference type="ARBA" id="ARBA00005464"/>
    </source>
</evidence>
<comment type="caution">
    <text evidence="12">The sequence shown here is derived from an EMBL/GenBank/DDBJ whole genome shotgun (WGS) entry which is preliminary data.</text>
</comment>
<comment type="catalytic activity">
    <reaction evidence="1 9">
        <text>[protein]-peptidylproline (omega=180) = [protein]-peptidylproline (omega=0)</text>
        <dbReference type="Rhea" id="RHEA:16237"/>
        <dbReference type="Rhea" id="RHEA-COMP:10747"/>
        <dbReference type="Rhea" id="RHEA-COMP:10748"/>
        <dbReference type="ChEBI" id="CHEBI:83833"/>
        <dbReference type="ChEBI" id="CHEBI:83834"/>
        <dbReference type="EC" id="5.2.1.8"/>
    </reaction>
</comment>
<accession>A0A0G1A7Q6</accession>
<dbReference type="GO" id="GO:0003755">
    <property type="term" value="F:peptidyl-prolyl cis-trans isomerase activity"/>
    <property type="evidence" value="ECO:0007669"/>
    <property type="project" value="UniProtKB-UniRule"/>
</dbReference>
<dbReference type="GO" id="GO:0044183">
    <property type="term" value="F:protein folding chaperone"/>
    <property type="evidence" value="ECO:0007669"/>
    <property type="project" value="TreeGrafter"/>
</dbReference>
<dbReference type="PANTHER" id="PTHR30560:SF3">
    <property type="entry name" value="TRIGGER FACTOR-LIKE PROTEIN TIG, CHLOROPLASTIC"/>
    <property type="match status" value="1"/>
</dbReference>
<dbReference type="SUPFAM" id="SSF54534">
    <property type="entry name" value="FKBP-like"/>
    <property type="match status" value="1"/>
</dbReference>
<dbReference type="PANTHER" id="PTHR30560">
    <property type="entry name" value="TRIGGER FACTOR CHAPERONE AND PEPTIDYL-PROLYL CIS/TRANS ISOMERASE"/>
    <property type="match status" value="1"/>
</dbReference>
<name>A0A0G1A7Q6_9BACT</name>
<dbReference type="InterPro" id="IPR036611">
    <property type="entry name" value="Trigger_fac_ribosome-bd_sf"/>
</dbReference>
<sequence length="451" mass="51611">MQITIKDLPKSQKELIVELSLEEVKPYLTWAAQQLSNANSIQGFRPGKAPMEVVQKHFGEMKILEVASEKMLKQSFFQALKEKDLETVGAPQIHMEKMAPNNPFIFKATVSILPKIKLADWKKIKLARQTKTATEEEINKVVNDLRKMQAKETIVERPAAKADKMIVDMDISLDKIPVEGGQSKNYSIYLDEDFYLPGLADKLIGAKQGDVLEFKHDFPEAFYNKTLAGKKADFKVNVKGVYERVLAELNEEMAKGLGQNSAEDLKRVIKENLEAEAIQKEEQRVEIELLQTVVKQTEFNEIPEILIDEEKQKMFAELKQGLEQQGLSFEDYLKNIKKTEEEIAQDFTKGAEERAKTALILRQIAKEEKVAVTPEELEQEMNRVKEMYKENNKIEERLTDPEIQNFIAVSLLNRKVLHLLKEVTLGDPVLPKKADEHKHVHGESCKHDHAH</sequence>
<keyword evidence="5 9" id="KW-0697">Rotamase</keyword>
<evidence type="ECO:0000256" key="5">
    <source>
        <dbReference type="ARBA" id="ARBA00023110"/>
    </source>
</evidence>
<reference evidence="12 13" key="1">
    <citation type="journal article" date="2015" name="Nature">
        <title>rRNA introns, odd ribosomes, and small enigmatic genomes across a large radiation of phyla.</title>
        <authorList>
            <person name="Brown C.T."/>
            <person name="Hug L.A."/>
            <person name="Thomas B.C."/>
            <person name="Sharon I."/>
            <person name="Castelle C.J."/>
            <person name="Singh A."/>
            <person name="Wilkins M.J."/>
            <person name="Williams K.H."/>
            <person name="Banfield J.F."/>
        </authorList>
    </citation>
    <scope>NUCLEOTIDE SEQUENCE [LARGE SCALE GENOMIC DNA]</scope>
</reference>
<evidence type="ECO:0000313" key="12">
    <source>
        <dbReference type="EMBL" id="KKS57080.1"/>
    </source>
</evidence>
<dbReference type="GO" id="GO:0051083">
    <property type="term" value="P:'de novo' cotranslational protein folding"/>
    <property type="evidence" value="ECO:0007669"/>
    <property type="project" value="TreeGrafter"/>
</dbReference>